<proteinExistence type="predicted"/>
<dbReference type="eggNOG" id="COG2356">
    <property type="taxonomic scope" value="Bacteria"/>
</dbReference>
<evidence type="ECO:0000259" key="1">
    <source>
        <dbReference type="Pfam" id="PF07510"/>
    </source>
</evidence>
<evidence type="ECO:0000313" key="2">
    <source>
        <dbReference type="EMBL" id="SDR99627.1"/>
    </source>
</evidence>
<dbReference type="Proteomes" id="UP000185663">
    <property type="component" value="Chromosome I"/>
</dbReference>
<dbReference type="RefSeq" id="WP_083371502.1">
    <property type="nucleotide sequence ID" value="NZ_LT629776.1"/>
</dbReference>
<organism evidence="2 3">
    <name type="scientific">Paraoerskovia marina</name>
    <dbReference type="NCBI Taxonomy" id="545619"/>
    <lineage>
        <taxon>Bacteria</taxon>
        <taxon>Bacillati</taxon>
        <taxon>Actinomycetota</taxon>
        <taxon>Actinomycetes</taxon>
        <taxon>Micrococcales</taxon>
        <taxon>Cellulomonadaceae</taxon>
        <taxon>Paraoerskovia</taxon>
    </lineage>
</organism>
<dbReference type="STRING" id="545619.SAMN04489860_0561"/>
<dbReference type="OrthoDB" id="5196645at2"/>
<gene>
    <name evidence="2" type="ORF">SAMN04489860_0561</name>
</gene>
<name>A0A1H1NL26_9CELL</name>
<sequence length="232" mass="24583">MSSGRTPRWSLALVVVALVVTGGISFKELAGDETTKTLTTVSADQLDRAETDLASLSVGDRGVLDGYDRDAFDHWTDPDGNGCDTRNDILARDLAAETVDDDGCTVLTGTLTDPYGGETIDFERGEHSAEVQIDHVVALANAWRTGADAWDDTTREEFANDPANLLAVDGPLNGQKSASDAAGWLPPAAGFRCAYVVRQIEVKAGYGLSVTADEHDTMAEALDSCTVADTRG</sequence>
<feature type="domain" description="GmrSD restriction endonucleases C-terminal" evidence="1">
    <location>
        <begin position="85"/>
        <end position="220"/>
    </location>
</feature>
<dbReference type="PANTHER" id="PTHR24094:SF15">
    <property type="entry name" value="AMP-DEPENDENT SYNTHETASE_LIGASE DOMAIN-CONTAINING PROTEIN-RELATED"/>
    <property type="match status" value="1"/>
</dbReference>
<protein>
    <recommendedName>
        <fullName evidence="1">GmrSD restriction endonucleases C-terminal domain-containing protein</fullName>
    </recommendedName>
</protein>
<keyword evidence="3" id="KW-1185">Reference proteome</keyword>
<accession>A0A1H1NL26</accession>
<dbReference type="EMBL" id="LT629776">
    <property type="protein sequence ID" value="SDR99627.1"/>
    <property type="molecule type" value="Genomic_DNA"/>
</dbReference>
<dbReference type="InterPro" id="IPR011089">
    <property type="entry name" value="GmrSD_C"/>
</dbReference>
<reference evidence="2 3" key="1">
    <citation type="submission" date="2016-10" db="EMBL/GenBank/DDBJ databases">
        <authorList>
            <person name="de Groot N.N."/>
        </authorList>
    </citation>
    <scope>NUCLEOTIDE SEQUENCE [LARGE SCALE GENOMIC DNA]</scope>
    <source>
        <strain evidence="2 3">DSM 22126</strain>
    </source>
</reference>
<dbReference type="PANTHER" id="PTHR24094">
    <property type="entry name" value="SECRETED PROTEIN"/>
    <property type="match status" value="1"/>
</dbReference>
<dbReference type="AlphaFoldDB" id="A0A1H1NL26"/>
<evidence type="ECO:0000313" key="3">
    <source>
        <dbReference type="Proteomes" id="UP000185663"/>
    </source>
</evidence>
<dbReference type="Pfam" id="PF07510">
    <property type="entry name" value="GmrSD_C"/>
    <property type="match status" value="1"/>
</dbReference>